<protein>
    <submittedName>
        <fullName evidence="1">Uncharacterized protein</fullName>
    </submittedName>
</protein>
<proteinExistence type="predicted"/>
<name>A0A6J5R176_9CAUD</name>
<dbReference type="EMBL" id="LR797129">
    <property type="protein sequence ID" value="CAB4188396.1"/>
    <property type="molecule type" value="Genomic_DNA"/>
</dbReference>
<reference evidence="1" key="1">
    <citation type="submission" date="2020-05" db="EMBL/GenBank/DDBJ databases">
        <authorList>
            <person name="Chiriac C."/>
            <person name="Salcher M."/>
            <person name="Ghai R."/>
            <person name="Kavagutti S V."/>
        </authorList>
    </citation>
    <scope>NUCLEOTIDE SEQUENCE</scope>
</reference>
<dbReference type="Gene3D" id="3.90.320.10">
    <property type="match status" value="1"/>
</dbReference>
<organism evidence="1">
    <name type="scientific">uncultured Caudovirales phage</name>
    <dbReference type="NCBI Taxonomy" id="2100421"/>
    <lineage>
        <taxon>Viruses</taxon>
        <taxon>Duplodnaviria</taxon>
        <taxon>Heunggongvirae</taxon>
        <taxon>Uroviricota</taxon>
        <taxon>Caudoviricetes</taxon>
        <taxon>Peduoviridae</taxon>
        <taxon>Maltschvirus</taxon>
        <taxon>Maltschvirus maltsch</taxon>
    </lineage>
</organism>
<gene>
    <name evidence="1" type="ORF">UFOVP1175_20</name>
</gene>
<sequence length="254" mass="29802">MEQVLFRASQLGKLMTDARTKTGLSETTKSALLEIYVANKYSRYKEMSNKFIEKGLAVENDAIDMWRRHRGEIVFKNEQMFANDFIKGTPDLLIKDDETDLVVNVPDIKSSWDIHTFFDAMTSDISKDYYWQGQAYCWLTGAPRATFCYVLVNAPLQMINDEKYRLARRMNLIDAQSDPTFVKKAQRIEKNMIYDMGRFLDDYPDANLETTEWTYDIPVHERIHEKVVEFDTDAIAKLQERVPMWREYLNTLAL</sequence>
<accession>A0A6J5R176</accession>
<dbReference type="SUPFAM" id="SSF52980">
    <property type="entry name" value="Restriction endonuclease-like"/>
    <property type="match status" value="1"/>
</dbReference>
<dbReference type="InterPro" id="IPR011604">
    <property type="entry name" value="PDDEXK-like_dom_sf"/>
</dbReference>
<evidence type="ECO:0000313" key="1">
    <source>
        <dbReference type="EMBL" id="CAB4188396.1"/>
    </source>
</evidence>
<dbReference type="InterPro" id="IPR011335">
    <property type="entry name" value="Restrct_endonuc-II-like"/>
</dbReference>